<dbReference type="InterPro" id="IPR011032">
    <property type="entry name" value="GroES-like_sf"/>
</dbReference>
<dbReference type="InterPro" id="IPR047122">
    <property type="entry name" value="Trans-enoyl_RdTase-like"/>
</dbReference>
<sequence>MAPTVQKAVIIQQDRSVALREIAVPKPGPDEILVKVVAAAQNPVDWKTALYGKRAGVVSGCDFSGIVEEIGSNVPHGLRSVGERIAGLVHGGRQLCGAFSEYLVTYADFVVHLPDTWSFEDAAQLGIAPLSALMALYDLLELYEFPWHESAIANPPTPQDTPHGRRHSILISGGASSVGQYAVQFAKLSGLYVIATASERNFSLVRSLGADVVVDYHDPVRAAKQIRDAAPGPIEHAIDCVSMGTSFEIVAASLDGKSTIAYLSLGSYPLVEGARILSGVVFDYFGKDYDFPLPFTASPEVTAKGRRWVRLLSELLVKTNLRPNPVLILPRGLADVAQGFQYMTEGKVSAEKITYRIADTVNE</sequence>
<feature type="non-terminal residue" evidence="2">
    <location>
        <position position="363"/>
    </location>
</feature>
<dbReference type="OrthoDB" id="10257049at2759"/>
<organism evidence="2 3">
    <name type="scientific">Russula ochroleuca</name>
    <dbReference type="NCBI Taxonomy" id="152965"/>
    <lineage>
        <taxon>Eukaryota</taxon>
        <taxon>Fungi</taxon>
        <taxon>Dikarya</taxon>
        <taxon>Basidiomycota</taxon>
        <taxon>Agaricomycotina</taxon>
        <taxon>Agaricomycetes</taxon>
        <taxon>Russulales</taxon>
        <taxon>Russulaceae</taxon>
        <taxon>Russula</taxon>
    </lineage>
</organism>
<comment type="caution">
    <text evidence="2">The sequence shown here is derived from an EMBL/GenBank/DDBJ whole genome shotgun (WGS) entry which is preliminary data.</text>
</comment>
<accession>A0A9P5K181</accession>
<proteinExistence type="predicted"/>
<dbReference type="InterPro" id="IPR036291">
    <property type="entry name" value="NAD(P)-bd_dom_sf"/>
</dbReference>
<dbReference type="InterPro" id="IPR020843">
    <property type="entry name" value="ER"/>
</dbReference>
<dbReference type="Pfam" id="PF08240">
    <property type="entry name" value="ADH_N"/>
    <property type="match status" value="1"/>
</dbReference>
<dbReference type="CDD" id="cd08249">
    <property type="entry name" value="enoyl_reductase_like"/>
    <property type="match status" value="1"/>
</dbReference>
<keyword evidence="3" id="KW-1185">Reference proteome</keyword>
<reference evidence="2" key="1">
    <citation type="submission" date="2019-10" db="EMBL/GenBank/DDBJ databases">
        <authorList>
            <consortium name="DOE Joint Genome Institute"/>
            <person name="Kuo A."/>
            <person name="Miyauchi S."/>
            <person name="Kiss E."/>
            <person name="Drula E."/>
            <person name="Kohler A."/>
            <person name="Sanchez-Garcia M."/>
            <person name="Andreopoulos B."/>
            <person name="Barry K.W."/>
            <person name="Bonito G."/>
            <person name="Buee M."/>
            <person name="Carver A."/>
            <person name="Chen C."/>
            <person name="Cichocki N."/>
            <person name="Clum A."/>
            <person name="Culley D."/>
            <person name="Crous P.W."/>
            <person name="Fauchery L."/>
            <person name="Girlanda M."/>
            <person name="Hayes R."/>
            <person name="Keri Z."/>
            <person name="LaButti K."/>
            <person name="Lipzen A."/>
            <person name="Lombard V."/>
            <person name="Magnuson J."/>
            <person name="Maillard F."/>
            <person name="Morin E."/>
            <person name="Murat C."/>
            <person name="Nolan M."/>
            <person name="Ohm R."/>
            <person name="Pangilinan J."/>
            <person name="Pereira M."/>
            <person name="Perotto S."/>
            <person name="Peter M."/>
            <person name="Riley R."/>
            <person name="Sitrit Y."/>
            <person name="Stielow B."/>
            <person name="Szollosi G."/>
            <person name="Zifcakova L."/>
            <person name="Stursova M."/>
            <person name="Spatafora J.W."/>
            <person name="Tedersoo L."/>
            <person name="Vaario L.-M."/>
            <person name="Yamada A."/>
            <person name="Yan M."/>
            <person name="Wang P."/>
            <person name="Xu J."/>
            <person name="Bruns T."/>
            <person name="Baldrian P."/>
            <person name="Vilgalys R."/>
            <person name="Henrissat B."/>
            <person name="Grigoriev I.V."/>
            <person name="Hibbett D."/>
            <person name="Nagy L.G."/>
            <person name="Martin F.M."/>
        </authorList>
    </citation>
    <scope>NUCLEOTIDE SEQUENCE</scope>
    <source>
        <strain evidence="2">Prilba</strain>
    </source>
</reference>
<name>A0A9P5K181_9AGAM</name>
<reference evidence="2" key="2">
    <citation type="journal article" date="2020" name="Nat. Commun.">
        <title>Large-scale genome sequencing of mycorrhizal fungi provides insights into the early evolution of symbiotic traits.</title>
        <authorList>
            <person name="Miyauchi S."/>
            <person name="Kiss E."/>
            <person name="Kuo A."/>
            <person name="Drula E."/>
            <person name="Kohler A."/>
            <person name="Sanchez-Garcia M."/>
            <person name="Morin E."/>
            <person name="Andreopoulos B."/>
            <person name="Barry K.W."/>
            <person name="Bonito G."/>
            <person name="Buee M."/>
            <person name="Carver A."/>
            <person name="Chen C."/>
            <person name="Cichocki N."/>
            <person name="Clum A."/>
            <person name="Culley D."/>
            <person name="Crous P.W."/>
            <person name="Fauchery L."/>
            <person name="Girlanda M."/>
            <person name="Hayes R.D."/>
            <person name="Keri Z."/>
            <person name="LaButti K."/>
            <person name="Lipzen A."/>
            <person name="Lombard V."/>
            <person name="Magnuson J."/>
            <person name="Maillard F."/>
            <person name="Murat C."/>
            <person name="Nolan M."/>
            <person name="Ohm R.A."/>
            <person name="Pangilinan J."/>
            <person name="Pereira M.F."/>
            <person name="Perotto S."/>
            <person name="Peter M."/>
            <person name="Pfister S."/>
            <person name="Riley R."/>
            <person name="Sitrit Y."/>
            <person name="Stielow J.B."/>
            <person name="Szollosi G."/>
            <person name="Zifcakova L."/>
            <person name="Stursova M."/>
            <person name="Spatafora J.W."/>
            <person name="Tedersoo L."/>
            <person name="Vaario L.M."/>
            <person name="Yamada A."/>
            <person name="Yan M."/>
            <person name="Wang P."/>
            <person name="Xu J."/>
            <person name="Bruns T."/>
            <person name="Baldrian P."/>
            <person name="Vilgalys R."/>
            <person name="Dunand C."/>
            <person name="Henrissat B."/>
            <person name="Grigoriev I.V."/>
            <person name="Hibbett D."/>
            <person name="Nagy L.G."/>
            <person name="Martin F.M."/>
        </authorList>
    </citation>
    <scope>NUCLEOTIDE SEQUENCE</scope>
    <source>
        <strain evidence="2">Prilba</strain>
    </source>
</reference>
<protein>
    <submittedName>
        <fullName evidence="2">Dehydrogenase</fullName>
    </submittedName>
</protein>
<dbReference type="AlphaFoldDB" id="A0A9P5K181"/>
<dbReference type="GO" id="GO:0016651">
    <property type="term" value="F:oxidoreductase activity, acting on NAD(P)H"/>
    <property type="evidence" value="ECO:0007669"/>
    <property type="project" value="InterPro"/>
</dbReference>
<dbReference type="Gene3D" id="3.90.180.10">
    <property type="entry name" value="Medium-chain alcohol dehydrogenases, catalytic domain"/>
    <property type="match status" value="1"/>
</dbReference>
<dbReference type="PANTHER" id="PTHR45348">
    <property type="entry name" value="HYPOTHETICAL OXIDOREDUCTASE (EUROFUNG)"/>
    <property type="match status" value="1"/>
</dbReference>
<dbReference type="Gene3D" id="3.40.50.720">
    <property type="entry name" value="NAD(P)-binding Rossmann-like Domain"/>
    <property type="match status" value="1"/>
</dbReference>
<dbReference type="Proteomes" id="UP000759537">
    <property type="component" value="Unassembled WGS sequence"/>
</dbReference>
<dbReference type="InterPro" id="IPR013149">
    <property type="entry name" value="ADH-like_C"/>
</dbReference>
<dbReference type="PANTHER" id="PTHR45348:SF2">
    <property type="entry name" value="ZINC-TYPE ALCOHOL DEHYDROGENASE-LIKE PROTEIN C2E1P3.01"/>
    <property type="match status" value="1"/>
</dbReference>
<dbReference type="SUPFAM" id="SSF51735">
    <property type="entry name" value="NAD(P)-binding Rossmann-fold domains"/>
    <property type="match status" value="1"/>
</dbReference>
<dbReference type="InterPro" id="IPR013154">
    <property type="entry name" value="ADH-like_N"/>
</dbReference>
<dbReference type="EMBL" id="WHVB01000016">
    <property type="protein sequence ID" value="KAF8475206.1"/>
    <property type="molecule type" value="Genomic_DNA"/>
</dbReference>
<dbReference type="Pfam" id="PF00107">
    <property type="entry name" value="ADH_zinc_N"/>
    <property type="match status" value="1"/>
</dbReference>
<feature type="domain" description="Enoyl reductase (ER)" evidence="1">
    <location>
        <begin position="12"/>
        <end position="348"/>
    </location>
</feature>
<evidence type="ECO:0000313" key="2">
    <source>
        <dbReference type="EMBL" id="KAF8475206.1"/>
    </source>
</evidence>
<gene>
    <name evidence="2" type="ORF">DFH94DRAFT_805113</name>
</gene>
<dbReference type="SMART" id="SM00829">
    <property type="entry name" value="PKS_ER"/>
    <property type="match status" value="1"/>
</dbReference>
<evidence type="ECO:0000259" key="1">
    <source>
        <dbReference type="SMART" id="SM00829"/>
    </source>
</evidence>
<evidence type="ECO:0000313" key="3">
    <source>
        <dbReference type="Proteomes" id="UP000759537"/>
    </source>
</evidence>
<dbReference type="SUPFAM" id="SSF50129">
    <property type="entry name" value="GroES-like"/>
    <property type="match status" value="1"/>
</dbReference>